<dbReference type="Pfam" id="PF00560">
    <property type="entry name" value="LRR_1"/>
    <property type="match status" value="1"/>
</dbReference>
<dbReference type="Pfam" id="PF13855">
    <property type="entry name" value="LRR_8"/>
    <property type="match status" value="1"/>
</dbReference>
<evidence type="ECO:0000256" key="1">
    <source>
        <dbReference type="ARBA" id="ARBA00004479"/>
    </source>
</evidence>
<keyword evidence="4" id="KW-0812">Transmembrane</keyword>
<name>A0A6A2ZR42_HIBSY</name>
<evidence type="ECO:0000256" key="7">
    <source>
        <dbReference type="ARBA" id="ARBA00022989"/>
    </source>
</evidence>
<dbReference type="Proteomes" id="UP000436088">
    <property type="component" value="Unassembled WGS sequence"/>
</dbReference>
<dbReference type="Gene3D" id="3.80.10.10">
    <property type="entry name" value="Ribonuclease Inhibitor"/>
    <property type="match status" value="2"/>
</dbReference>
<dbReference type="FunFam" id="3.80.10.10:FF:000275">
    <property type="entry name" value="Leucine-rich repeat receptor-like protein kinase"/>
    <property type="match status" value="1"/>
</dbReference>
<keyword evidence="6" id="KW-0677">Repeat</keyword>
<evidence type="ECO:0000256" key="10">
    <source>
        <dbReference type="SAM" id="SignalP"/>
    </source>
</evidence>
<accession>A0A6A2ZR42</accession>
<dbReference type="InterPro" id="IPR001611">
    <property type="entry name" value="Leu-rich_rpt"/>
</dbReference>
<keyword evidence="8" id="KW-0472">Membrane</keyword>
<dbReference type="InterPro" id="IPR032675">
    <property type="entry name" value="LRR_dom_sf"/>
</dbReference>
<evidence type="ECO:0000256" key="8">
    <source>
        <dbReference type="ARBA" id="ARBA00023136"/>
    </source>
</evidence>
<evidence type="ECO:0000256" key="4">
    <source>
        <dbReference type="ARBA" id="ARBA00022692"/>
    </source>
</evidence>
<dbReference type="InterPro" id="IPR013210">
    <property type="entry name" value="LRR_N_plant-typ"/>
</dbReference>
<comment type="subcellular location">
    <subcellularLocation>
        <location evidence="1">Membrane</location>
        <topology evidence="1">Single-pass type I membrane protein</topology>
    </subcellularLocation>
</comment>
<dbReference type="InterPro" id="IPR053211">
    <property type="entry name" value="DNA_repair-toleration"/>
</dbReference>
<keyword evidence="5 10" id="KW-0732">Signal</keyword>
<evidence type="ECO:0000256" key="3">
    <source>
        <dbReference type="ARBA" id="ARBA00022614"/>
    </source>
</evidence>
<keyword evidence="3" id="KW-0433">Leucine-rich repeat</keyword>
<evidence type="ECO:0000256" key="5">
    <source>
        <dbReference type="ARBA" id="ARBA00022729"/>
    </source>
</evidence>
<feature type="chain" id="PRO_5025473681" evidence="10">
    <location>
        <begin position="24"/>
        <end position="252"/>
    </location>
</feature>
<gene>
    <name evidence="12" type="ORF">F3Y22_tig00110813pilonHSYRG00193</name>
</gene>
<dbReference type="PRINTS" id="PR00019">
    <property type="entry name" value="LEURICHRPT"/>
</dbReference>
<dbReference type="PANTHER" id="PTHR48060:SF21">
    <property type="entry name" value="L DOMAIN-LIKE PROTEIN"/>
    <property type="match status" value="1"/>
</dbReference>
<comment type="similarity">
    <text evidence="2">Belongs to the RLP family.</text>
</comment>
<dbReference type="EMBL" id="VEPZ02001120">
    <property type="protein sequence ID" value="KAE8693335.1"/>
    <property type="molecule type" value="Genomic_DNA"/>
</dbReference>
<feature type="signal peptide" evidence="10">
    <location>
        <begin position="1"/>
        <end position="23"/>
    </location>
</feature>
<dbReference type="GO" id="GO:0016301">
    <property type="term" value="F:kinase activity"/>
    <property type="evidence" value="ECO:0007669"/>
    <property type="project" value="UniProtKB-KW"/>
</dbReference>
<organism evidence="12 13">
    <name type="scientific">Hibiscus syriacus</name>
    <name type="common">Rose of Sharon</name>
    <dbReference type="NCBI Taxonomy" id="106335"/>
    <lineage>
        <taxon>Eukaryota</taxon>
        <taxon>Viridiplantae</taxon>
        <taxon>Streptophyta</taxon>
        <taxon>Embryophyta</taxon>
        <taxon>Tracheophyta</taxon>
        <taxon>Spermatophyta</taxon>
        <taxon>Magnoliopsida</taxon>
        <taxon>eudicotyledons</taxon>
        <taxon>Gunneridae</taxon>
        <taxon>Pentapetalae</taxon>
        <taxon>rosids</taxon>
        <taxon>malvids</taxon>
        <taxon>Malvales</taxon>
        <taxon>Malvaceae</taxon>
        <taxon>Malvoideae</taxon>
        <taxon>Hibiscus</taxon>
    </lineage>
</organism>
<comment type="caution">
    <text evidence="12">The sequence shown here is derived from an EMBL/GenBank/DDBJ whole genome shotgun (WGS) entry which is preliminary data.</text>
</comment>
<evidence type="ECO:0000313" key="12">
    <source>
        <dbReference type="EMBL" id="KAE8693335.1"/>
    </source>
</evidence>
<dbReference type="GO" id="GO:0016020">
    <property type="term" value="C:membrane"/>
    <property type="evidence" value="ECO:0007669"/>
    <property type="project" value="UniProtKB-SubCell"/>
</dbReference>
<evidence type="ECO:0000256" key="9">
    <source>
        <dbReference type="ARBA" id="ARBA00023180"/>
    </source>
</evidence>
<dbReference type="AlphaFoldDB" id="A0A6A2ZR42"/>
<keyword evidence="7" id="KW-1133">Transmembrane helix</keyword>
<feature type="domain" description="Leucine-rich repeat-containing N-terminal plant-type" evidence="11">
    <location>
        <begin position="10"/>
        <end position="42"/>
    </location>
</feature>
<sequence>MWDQFHKSWLASLASILSDPLQALQNWNSSDQTPCSWNRVTCVNSRVTALSLPNSQLRGLIPYGLGTILFLEKLDLSNNYLNGSLPLSIFNATQLRFLDLSKNLISGVVPETIGMLQSLQFINLSDNELEGTLPATLTTIQNPTVVSFKNNYFSGSLPTGYLNISYNKLSGKIPPQFAEKIPGKATIDFSFNNLTGKVPDSVDFTNQESKSFSGNSYLCGEVTGHDCLIASSPSSSPPAIAAIPDNRTISWS</sequence>
<dbReference type="Pfam" id="PF08263">
    <property type="entry name" value="LRRNT_2"/>
    <property type="match status" value="1"/>
</dbReference>
<keyword evidence="13" id="KW-1185">Reference proteome</keyword>
<evidence type="ECO:0000313" key="13">
    <source>
        <dbReference type="Proteomes" id="UP000436088"/>
    </source>
</evidence>
<keyword evidence="9" id="KW-0325">Glycoprotein</keyword>
<evidence type="ECO:0000256" key="2">
    <source>
        <dbReference type="ARBA" id="ARBA00009592"/>
    </source>
</evidence>
<dbReference type="SUPFAM" id="SSF52058">
    <property type="entry name" value="L domain-like"/>
    <property type="match status" value="1"/>
</dbReference>
<reference evidence="12" key="1">
    <citation type="submission" date="2019-09" db="EMBL/GenBank/DDBJ databases">
        <title>Draft genome information of white flower Hibiscus syriacus.</title>
        <authorList>
            <person name="Kim Y.-M."/>
        </authorList>
    </citation>
    <scope>NUCLEOTIDE SEQUENCE [LARGE SCALE GENOMIC DNA]</scope>
    <source>
        <strain evidence="12">YM2019G1</strain>
    </source>
</reference>
<proteinExistence type="inferred from homology"/>
<dbReference type="PANTHER" id="PTHR48060">
    <property type="entry name" value="DNA DAMAGE-REPAIR/TOLERATION PROTEIN DRT100"/>
    <property type="match status" value="1"/>
</dbReference>
<protein>
    <submittedName>
        <fullName evidence="12">LRR receptor-like serine/threonine-protein kinase</fullName>
    </submittedName>
</protein>
<evidence type="ECO:0000259" key="11">
    <source>
        <dbReference type="Pfam" id="PF08263"/>
    </source>
</evidence>
<evidence type="ECO:0000256" key="6">
    <source>
        <dbReference type="ARBA" id="ARBA00022737"/>
    </source>
</evidence>